<dbReference type="Proteomes" id="UP000037751">
    <property type="component" value="Unassembled WGS sequence"/>
</dbReference>
<accession>A0A0M8MP11</accession>
<organism evidence="2 3">
    <name type="scientific">Malassezia pachydermatis</name>
    <dbReference type="NCBI Taxonomy" id="77020"/>
    <lineage>
        <taxon>Eukaryota</taxon>
        <taxon>Fungi</taxon>
        <taxon>Dikarya</taxon>
        <taxon>Basidiomycota</taxon>
        <taxon>Ustilaginomycotina</taxon>
        <taxon>Malasseziomycetes</taxon>
        <taxon>Malasseziales</taxon>
        <taxon>Malasseziaceae</taxon>
        <taxon>Malassezia</taxon>
    </lineage>
</organism>
<keyword evidence="3" id="KW-1185">Reference proteome</keyword>
<dbReference type="GeneID" id="28729919"/>
<reference evidence="2 3" key="1">
    <citation type="submission" date="2015-07" db="EMBL/GenBank/DDBJ databases">
        <title>Draft Genome Sequence of Malassezia furfur CBS1878 and Malassezia pachydermatis CBS1879.</title>
        <authorList>
            <person name="Triana S."/>
            <person name="Ohm R."/>
            <person name="Gonzalez A."/>
            <person name="DeCock H."/>
            <person name="Restrepo S."/>
            <person name="Celis A."/>
        </authorList>
    </citation>
    <scope>NUCLEOTIDE SEQUENCE [LARGE SCALE GENOMIC DNA]</scope>
    <source>
        <strain evidence="2 3">CBS 1879</strain>
    </source>
</reference>
<feature type="compositionally biased region" description="Polar residues" evidence="1">
    <location>
        <begin position="233"/>
        <end position="250"/>
    </location>
</feature>
<dbReference type="AlphaFoldDB" id="A0A0M8MP11"/>
<dbReference type="RefSeq" id="XP_017993988.1">
    <property type="nucleotide sequence ID" value="XM_018138043.1"/>
</dbReference>
<proteinExistence type="predicted"/>
<sequence length="277" mass="30813">MLKKLQRQRDIDVQWLSWREEVTKDCSSSPVAMVSPLNKSPLSNMPLPNPTYTPPQPVSVLPAPDEAASKRKRSWHTMESESQQPVRFMSSPIETTTPNVAYASNMLRSLSPVSLEQMQPAWQPTVWNGLCSLPNMVLDDSSNVNAAFNKPACDMELLWPSHPQLTPMIPDSSFHLTSPLVLEYYRLAAGYPYGIPAMTSVEQAGTMPFIVSNPVYPDGHVNGSFALPEQPLHSLSSLPDGAPSSSQSPWTMPMVHQFPSHDVMTTNSLPQQWHTYQ</sequence>
<evidence type="ECO:0000313" key="3">
    <source>
        <dbReference type="Proteomes" id="UP000037751"/>
    </source>
</evidence>
<feature type="region of interest" description="Disordered" evidence="1">
    <location>
        <begin position="29"/>
        <end position="86"/>
    </location>
</feature>
<gene>
    <name evidence="2" type="ORF">Malapachy_3577</name>
</gene>
<dbReference type="STRING" id="77020.A0A0M8MP11"/>
<dbReference type="EMBL" id="LGAV01000001">
    <property type="protein sequence ID" value="KOS16356.1"/>
    <property type="molecule type" value="Genomic_DNA"/>
</dbReference>
<feature type="region of interest" description="Disordered" evidence="1">
    <location>
        <begin position="232"/>
        <end position="251"/>
    </location>
</feature>
<dbReference type="VEuPathDB" id="FungiDB:Malapachy_3577"/>
<name>A0A0M8MP11_9BASI</name>
<evidence type="ECO:0000313" key="2">
    <source>
        <dbReference type="EMBL" id="KOS16356.1"/>
    </source>
</evidence>
<protein>
    <submittedName>
        <fullName evidence="2">Uncharacterized protein</fullName>
    </submittedName>
</protein>
<evidence type="ECO:0000256" key="1">
    <source>
        <dbReference type="SAM" id="MobiDB-lite"/>
    </source>
</evidence>
<comment type="caution">
    <text evidence="2">The sequence shown here is derived from an EMBL/GenBank/DDBJ whole genome shotgun (WGS) entry which is preliminary data.</text>
</comment>
<feature type="compositionally biased region" description="Pro residues" evidence="1">
    <location>
        <begin position="47"/>
        <end position="57"/>
    </location>
</feature>